<evidence type="ECO:0000256" key="1">
    <source>
        <dbReference type="SAM" id="MobiDB-lite"/>
    </source>
</evidence>
<feature type="domain" description="DUF6973" evidence="2">
    <location>
        <begin position="165"/>
        <end position="266"/>
    </location>
</feature>
<protein>
    <recommendedName>
        <fullName evidence="2">DUF6973 domain-containing protein</fullName>
    </recommendedName>
</protein>
<sequence length="319" mass="35124">MKIIDDTELAVRALVRGVEAIEEHAARNGYRIENGEVVETGRSEGVLTAATLRMEVRVILDQAAAIDAELNSVLESILSREIDDAGAATLVAAAQAGDDHIVDEQRHRDLLARYQVRTDGTTMWPSGLTGWLAERAGYTKEQITNAEVKMLDDLQARKGLMGLKEFADIRQDALHVAEGRFGGKGLTDGHADAFRHAYWNALMTQRYGEQWACEFATAHERNPASHHVPVAMDLHNNEVGRQIARAHPDAGPEELASLVEQAVKDGRMVVIDNNGTLAPSHEVKPGETYDTENKPWSRENPDRGDDHDPGEPSAIPEQY</sequence>
<evidence type="ECO:0000259" key="2">
    <source>
        <dbReference type="Pfam" id="PF22322"/>
    </source>
</evidence>
<dbReference type="Proteomes" id="UP001205311">
    <property type="component" value="Unassembled WGS sequence"/>
</dbReference>
<reference evidence="3 4" key="1">
    <citation type="submission" date="2022-06" db="EMBL/GenBank/DDBJ databases">
        <title>Genomic Encyclopedia of Archaeal and Bacterial Type Strains, Phase II (KMG-II): from individual species to whole genera.</title>
        <authorList>
            <person name="Goeker M."/>
        </authorList>
    </citation>
    <scope>NUCLEOTIDE SEQUENCE [LARGE SCALE GENOMIC DNA]</scope>
    <source>
        <strain evidence="3 4">DSM 40477</strain>
    </source>
</reference>
<dbReference type="InterPro" id="IPR054246">
    <property type="entry name" value="DUF6973"/>
</dbReference>
<name>A0ABT1HM90_STRSD</name>
<proteinExistence type="predicted"/>
<evidence type="ECO:0000313" key="4">
    <source>
        <dbReference type="Proteomes" id="UP001205311"/>
    </source>
</evidence>
<feature type="region of interest" description="Disordered" evidence="1">
    <location>
        <begin position="274"/>
        <end position="319"/>
    </location>
</feature>
<dbReference type="Pfam" id="PF22322">
    <property type="entry name" value="DUF6973"/>
    <property type="match status" value="1"/>
</dbReference>
<feature type="compositionally biased region" description="Basic and acidic residues" evidence="1">
    <location>
        <begin position="281"/>
        <end position="310"/>
    </location>
</feature>
<accession>A0ABT1HM90</accession>
<gene>
    <name evidence="3" type="ORF">LX15_000304</name>
</gene>
<dbReference type="RefSeq" id="WP_253667598.1">
    <property type="nucleotide sequence ID" value="NZ_JAMTCP010000001.1"/>
</dbReference>
<organism evidence="3 4">
    <name type="scientific">Streptoalloteichus tenebrarius (strain ATCC 17920 / DSM 40477 / JCM 4838 / CBS 697.72 / NBRC 16177 / NCIMB 11028 / NRRL B-12390 / A12253. 1 / ISP 5477)</name>
    <name type="common">Streptomyces tenebrarius</name>
    <dbReference type="NCBI Taxonomy" id="1933"/>
    <lineage>
        <taxon>Bacteria</taxon>
        <taxon>Bacillati</taxon>
        <taxon>Actinomycetota</taxon>
        <taxon>Actinomycetes</taxon>
        <taxon>Pseudonocardiales</taxon>
        <taxon>Pseudonocardiaceae</taxon>
        <taxon>Streptoalloteichus</taxon>
    </lineage>
</organism>
<evidence type="ECO:0000313" key="3">
    <source>
        <dbReference type="EMBL" id="MCP2256621.1"/>
    </source>
</evidence>
<dbReference type="EMBL" id="JAMTCP010000001">
    <property type="protein sequence ID" value="MCP2256621.1"/>
    <property type="molecule type" value="Genomic_DNA"/>
</dbReference>
<comment type="caution">
    <text evidence="3">The sequence shown here is derived from an EMBL/GenBank/DDBJ whole genome shotgun (WGS) entry which is preliminary data.</text>
</comment>
<keyword evidence="4" id="KW-1185">Reference proteome</keyword>